<protein>
    <submittedName>
        <fullName evidence="3">DUF2459 domain-containing protein</fullName>
    </submittedName>
</protein>
<reference evidence="3" key="1">
    <citation type="submission" date="2022-04" db="EMBL/GenBank/DDBJ databases">
        <title>Roseomonas acroporae sp. nov., isolated from coral Acropora digitifera.</title>
        <authorList>
            <person name="Sun H."/>
        </authorList>
    </citation>
    <scope>NUCLEOTIDE SEQUENCE</scope>
    <source>
        <strain evidence="3">NAR14</strain>
    </source>
</reference>
<evidence type="ECO:0000313" key="3">
    <source>
        <dbReference type="EMBL" id="MCK8783716.1"/>
    </source>
</evidence>
<evidence type="ECO:0000256" key="1">
    <source>
        <dbReference type="SAM" id="MobiDB-lite"/>
    </source>
</evidence>
<gene>
    <name evidence="3" type="ORF">M0638_04880</name>
</gene>
<proteinExistence type="predicted"/>
<name>A0A9X2BU45_9PROT</name>
<feature type="compositionally biased region" description="Low complexity" evidence="1">
    <location>
        <begin position="234"/>
        <end position="246"/>
    </location>
</feature>
<feature type="signal peptide" evidence="2">
    <location>
        <begin position="1"/>
        <end position="24"/>
    </location>
</feature>
<feature type="chain" id="PRO_5040985838" evidence="2">
    <location>
        <begin position="25"/>
        <end position="246"/>
    </location>
</feature>
<dbReference type="RefSeq" id="WP_248665841.1">
    <property type="nucleotide sequence ID" value="NZ_JALPRX010000016.1"/>
</dbReference>
<keyword evidence="4" id="KW-1185">Reference proteome</keyword>
<accession>A0A9X2BU45</accession>
<feature type="region of interest" description="Disordered" evidence="1">
    <location>
        <begin position="213"/>
        <end position="246"/>
    </location>
</feature>
<dbReference type="Proteomes" id="UP001139516">
    <property type="component" value="Unassembled WGS sequence"/>
</dbReference>
<dbReference type="Pfam" id="PF09601">
    <property type="entry name" value="DUF2459"/>
    <property type="match status" value="1"/>
</dbReference>
<dbReference type="EMBL" id="JALPRX010000016">
    <property type="protein sequence ID" value="MCK8783716.1"/>
    <property type="molecule type" value="Genomic_DNA"/>
</dbReference>
<comment type="caution">
    <text evidence="3">The sequence shown here is derived from an EMBL/GenBank/DDBJ whole genome shotgun (WGS) entry which is preliminary data.</text>
</comment>
<sequence length="246" mass="26501">MRLLPRLRRAGRVLLLAWLPAACASPRYPAPASDAPPVTMLTVMTREWHTDLGLPAAALGPELAMVADRYPGATDFVFGFGQHAWMIEPHPGPLDVLRTFLPGKGVVMVTALRGPPSRAFPAAERQEVPLSAEELVRLRRFLRDSFALRPDGTPETVAPGPYPGGDFYAASYRYTLFYTCNTWTADALGAAGLAIEPRWVVLASQLRARTAPLAGSPPAEERLAARQSQGGGRPVPVQTTVVPGGR</sequence>
<organism evidence="3 4">
    <name type="scientific">Roseomonas acroporae</name>
    <dbReference type="NCBI Taxonomy" id="2937791"/>
    <lineage>
        <taxon>Bacteria</taxon>
        <taxon>Pseudomonadati</taxon>
        <taxon>Pseudomonadota</taxon>
        <taxon>Alphaproteobacteria</taxon>
        <taxon>Acetobacterales</taxon>
        <taxon>Roseomonadaceae</taxon>
        <taxon>Roseomonas</taxon>
    </lineage>
</organism>
<keyword evidence="2" id="KW-0732">Signal</keyword>
<dbReference type="AlphaFoldDB" id="A0A9X2BU45"/>
<dbReference type="InterPro" id="IPR011727">
    <property type="entry name" value="CHP02117"/>
</dbReference>
<evidence type="ECO:0000313" key="4">
    <source>
        <dbReference type="Proteomes" id="UP001139516"/>
    </source>
</evidence>
<evidence type="ECO:0000256" key="2">
    <source>
        <dbReference type="SAM" id="SignalP"/>
    </source>
</evidence>